<protein>
    <submittedName>
        <fullName evidence="1">Uncharacterized protein</fullName>
    </submittedName>
</protein>
<dbReference type="Proteomes" id="UP001420932">
    <property type="component" value="Unassembled WGS sequence"/>
</dbReference>
<comment type="caution">
    <text evidence="1">The sequence shown here is derived from an EMBL/GenBank/DDBJ whole genome shotgun (WGS) entry which is preliminary data.</text>
</comment>
<name>A0AAP0K0F9_9MAGN</name>
<evidence type="ECO:0000313" key="1">
    <source>
        <dbReference type="EMBL" id="KAK9143179.1"/>
    </source>
</evidence>
<dbReference type="EMBL" id="JBBNAF010000005">
    <property type="protein sequence ID" value="KAK9143179.1"/>
    <property type="molecule type" value="Genomic_DNA"/>
</dbReference>
<reference evidence="1 2" key="1">
    <citation type="submission" date="2024-01" db="EMBL/GenBank/DDBJ databases">
        <title>Genome assemblies of Stephania.</title>
        <authorList>
            <person name="Yang L."/>
        </authorList>
    </citation>
    <scope>NUCLEOTIDE SEQUENCE [LARGE SCALE GENOMIC DNA]</scope>
    <source>
        <strain evidence="1">YNDBR</strain>
        <tissue evidence="1">Leaf</tissue>
    </source>
</reference>
<organism evidence="1 2">
    <name type="scientific">Stephania yunnanensis</name>
    <dbReference type="NCBI Taxonomy" id="152371"/>
    <lineage>
        <taxon>Eukaryota</taxon>
        <taxon>Viridiplantae</taxon>
        <taxon>Streptophyta</taxon>
        <taxon>Embryophyta</taxon>
        <taxon>Tracheophyta</taxon>
        <taxon>Spermatophyta</taxon>
        <taxon>Magnoliopsida</taxon>
        <taxon>Ranunculales</taxon>
        <taxon>Menispermaceae</taxon>
        <taxon>Menispermoideae</taxon>
        <taxon>Cissampelideae</taxon>
        <taxon>Stephania</taxon>
    </lineage>
</organism>
<proteinExistence type="predicted"/>
<gene>
    <name evidence="1" type="ORF">Syun_012579</name>
</gene>
<evidence type="ECO:0000313" key="2">
    <source>
        <dbReference type="Proteomes" id="UP001420932"/>
    </source>
</evidence>
<keyword evidence="2" id="KW-1185">Reference proteome</keyword>
<dbReference type="AlphaFoldDB" id="A0AAP0K0F9"/>
<accession>A0AAP0K0F9</accession>
<sequence>MARSSATSGGKGAYYMFGKCTIDDTIMITNDPANPYVGKVGESRSIYVQC</sequence>